<dbReference type="SUPFAM" id="SSF53474">
    <property type="entry name" value="alpha/beta-Hydrolases"/>
    <property type="match status" value="1"/>
</dbReference>
<dbReference type="InterPro" id="IPR050960">
    <property type="entry name" value="AB_hydrolase_4_sf"/>
</dbReference>
<name>A0A1H3X4E0_9BACT</name>
<dbReference type="InterPro" id="IPR000073">
    <property type="entry name" value="AB_hydrolase_1"/>
</dbReference>
<feature type="active site" description="Charge relay system" evidence="2">
    <location>
        <position position="282"/>
    </location>
</feature>
<dbReference type="Pfam" id="PF00561">
    <property type="entry name" value="Abhydrolase_1"/>
    <property type="match status" value="1"/>
</dbReference>
<keyword evidence="5" id="KW-1185">Reference proteome</keyword>
<dbReference type="STRING" id="37625.SAMN05660420_00819"/>
<dbReference type="Gene3D" id="3.40.50.1820">
    <property type="entry name" value="alpha/beta hydrolase"/>
    <property type="match status" value="1"/>
</dbReference>
<evidence type="ECO:0000256" key="1">
    <source>
        <dbReference type="ARBA" id="ARBA00010884"/>
    </source>
</evidence>
<sequence>MVVADALFGFYIALITQVPAMINSTYKAPWLFRNGHVHTIYPNLFRKVEDVVYQRERMTTPDEDFLDLDWSVVGSDSLVIISHGLEGNSLRAYVTGMVRTMNQEGIDALAWNFRGCSGEPNRQLRLYHNGDFEDLQSVVTHAAPAYRNIYLIGFSMGGNINLFYLGKHAAAVPKCVKGSISFSVPCDLTDASIALGRKANSLYMKRFLRLLHEKIKTKQTQYPQLINDLNYEQLKTFSDFDSRYTAPIHGFSSAEDYWQKCSCRPWLEQIKVPSLIVNALDDPFLEGGCYPRKECEKNPHTKLEVTRYGGHVGFIALNRQHRYWSEQRAMKFIKDEV</sequence>
<comment type="similarity">
    <text evidence="1">Belongs to the AB hydrolase superfamily. AB hydrolase 4 family.</text>
</comment>
<dbReference type="PANTHER" id="PTHR10794:SF94">
    <property type="entry name" value="ESTERASE YHET-RELATED"/>
    <property type="match status" value="1"/>
</dbReference>
<dbReference type="GO" id="GO:0034338">
    <property type="term" value="F:short-chain carboxylesterase activity"/>
    <property type="evidence" value="ECO:0007669"/>
    <property type="project" value="TreeGrafter"/>
</dbReference>
<proteinExistence type="inferred from homology"/>
<protein>
    <recommendedName>
        <fullName evidence="3">AB hydrolase-1 domain-containing protein</fullName>
    </recommendedName>
</protein>
<evidence type="ECO:0000259" key="3">
    <source>
        <dbReference type="Pfam" id="PF00561"/>
    </source>
</evidence>
<dbReference type="Proteomes" id="UP000199409">
    <property type="component" value="Unassembled WGS sequence"/>
</dbReference>
<organism evidence="4 5">
    <name type="scientific">Desulfuromusa kysingii</name>
    <dbReference type="NCBI Taxonomy" id="37625"/>
    <lineage>
        <taxon>Bacteria</taxon>
        <taxon>Pseudomonadati</taxon>
        <taxon>Thermodesulfobacteriota</taxon>
        <taxon>Desulfuromonadia</taxon>
        <taxon>Desulfuromonadales</taxon>
        <taxon>Geopsychrobacteraceae</taxon>
        <taxon>Desulfuromusa</taxon>
    </lineage>
</organism>
<dbReference type="GO" id="GO:0047372">
    <property type="term" value="F:monoacylglycerol lipase activity"/>
    <property type="evidence" value="ECO:0007669"/>
    <property type="project" value="TreeGrafter"/>
</dbReference>
<dbReference type="AlphaFoldDB" id="A0A1H3X4E0"/>
<feature type="active site" description="Charge relay system" evidence="2">
    <location>
        <position position="311"/>
    </location>
</feature>
<evidence type="ECO:0000313" key="5">
    <source>
        <dbReference type="Proteomes" id="UP000199409"/>
    </source>
</evidence>
<dbReference type="InterPro" id="IPR029058">
    <property type="entry name" value="AB_hydrolase_fold"/>
</dbReference>
<gene>
    <name evidence="4" type="ORF">SAMN05660420_00819</name>
</gene>
<evidence type="ECO:0000256" key="2">
    <source>
        <dbReference type="PIRSR" id="PIRSR005211-1"/>
    </source>
</evidence>
<feature type="active site" description="Charge relay system" evidence="2">
    <location>
        <position position="155"/>
    </location>
</feature>
<dbReference type="EMBL" id="FNQN01000002">
    <property type="protein sequence ID" value="SDZ94257.1"/>
    <property type="molecule type" value="Genomic_DNA"/>
</dbReference>
<dbReference type="PIRSF" id="PIRSF005211">
    <property type="entry name" value="Ab_hydro_YheT"/>
    <property type="match status" value="1"/>
</dbReference>
<dbReference type="InterPro" id="IPR012020">
    <property type="entry name" value="ABHD4"/>
</dbReference>
<dbReference type="PANTHER" id="PTHR10794">
    <property type="entry name" value="ABHYDROLASE DOMAIN-CONTAINING PROTEIN"/>
    <property type="match status" value="1"/>
</dbReference>
<reference evidence="4 5" key="1">
    <citation type="submission" date="2016-10" db="EMBL/GenBank/DDBJ databases">
        <authorList>
            <person name="de Groot N.N."/>
        </authorList>
    </citation>
    <scope>NUCLEOTIDE SEQUENCE [LARGE SCALE GENOMIC DNA]</scope>
    <source>
        <strain evidence="4 5">DSM 7343</strain>
    </source>
</reference>
<feature type="domain" description="AB hydrolase-1" evidence="3">
    <location>
        <begin position="78"/>
        <end position="315"/>
    </location>
</feature>
<accession>A0A1H3X4E0</accession>
<evidence type="ECO:0000313" key="4">
    <source>
        <dbReference type="EMBL" id="SDZ94257.1"/>
    </source>
</evidence>